<proteinExistence type="predicted"/>
<sequence>MIVSMTLTFIGIALFVGVVLQTVLPGFSWQKRYAVAAARLLKSHAELRRMGKDPISLYVADRLIPQLSARFSGFENMRKMYEALGRDKTFEEALADMAVKSLIGAVPFLVLPIITKAPITILAMPLFSILAFFVMLGGIKKSYQKRQREIVKDLPKLISKLMVTLETGRPFIGALQRLEETSGPRMRKMLGRLNANIQVMGIGRAIDQFAYETGVPVMREFAAAVKVGVHNGYSEAKEHFDSIKNELRELRLAALRETTRSNPEKVKFLYMLLALHAFGAVLIAFYAIFTQIQFL</sequence>
<evidence type="ECO:0000256" key="1">
    <source>
        <dbReference type="SAM" id="Phobius"/>
    </source>
</evidence>
<protein>
    <recommendedName>
        <fullName evidence="4">Type II secretion system protein GspF domain-containing protein</fullName>
    </recommendedName>
</protein>
<organism evidence="2 3">
    <name type="scientific">Bacillus thermozeamaize</name>
    <dbReference type="NCBI Taxonomy" id="230954"/>
    <lineage>
        <taxon>Bacteria</taxon>
        <taxon>Bacillati</taxon>
        <taxon>Bacillota</taxon>
        <taxon>Bacilli</taxon>
        <taxon>Bacillales</taxon>
        <taxon>Bacillaceae</taxon>
        <taxon>Bacillus</taxon>
    </lineage>
</organism>
<feature type="transmembrane region" description="Helical" evidence="1">
    <location>
        <begin position="6"/>
        <end position="24"/>
    </location>
</feature>
<keyword evidence="1" id="KW-0472">Membrane</keyword>
<evidence type="ECO:0008006" key="4">
    <source>
        <dbReference type="Google" id="ProtNLM"/>
    </source>
</evidence>
<keyword evidence="1" id="KW-1133">Transmembrane helix</keyword>
<name>A0A1Y3PKE8_9BACI</name>
<keyword evidence="1" id="KW-0812">Transmembrane</keyword>
<evidence type="ECO:0000313" key="3">
    <source>
        <dbReference type="Proteomes" id="UP000196475"/>
    </source>
</evidence>
<dbReference type="PANTHER" id="PTHR35007:SF2">
    <property type="entry name" value="PILUS ASSEMBLE PROTEIN"/>
    <property type="match status" value="1"/>
</dbReference>
<reference evidence="3" key="1">
    <citation type="submission" date="2016-06" db="EMBL/GenBank/DDBJ databases">
        <authorList>
            <person name="Nascimento L."/>
            <person name="Pereira R.V."/>
            <person name="Martins L.F."/>
            <person name="Quaggio R.B."/>
            <person name="Silva A.M."/>
            <person name="Setubal J.C."/>
        </authorList>
    </citation>
    <scope>NUCLEOTIDE SEQUENCE [LARGE SCALE GENOMIC DNA]</scope>
</reference>
<accession>A0A1Y3PKE8</accession>
<feature type="transmembrane region" description="Helical" evidence="1">
    <location>
        <begin position="268"/>
        <end position="289"/>
    </location>
</feature>
<dbReference type="EMBL" id="LZRT01000087">
    <property type="protein sequence ID" value="OUM86616.1"/>
    <property type="molecule type" value="Genomic_DNA"/>
</dbReference>
<gene>
    <name evidence="2" type="ORF">BAA01_11445</name>
</gene>
<evidence type="ECO:0000313" key="2">
    <source>
        <dbReference type="EMBL" id="OUM86616.1"/>
    </source>
</evidence>
<dbReference type="Proteomes" id="UP000196475">
    <property type="component" value="Unassembled WGS sequence"/>
</dbReference>
<comment type="caution">
    <text evidence="2">The sequence shown here is derived from an EMBL/GenBank/DDBJ whole genome shotgun (WGS) entry which is preliminary data.</text>
</comment>
<dbReference type="AlphaFoldDB" id="A0A1Y3PKE8"/>
<feature type="transmembrane region" description="Helical" evidence="1">
    <location>
        <begin position="120"/>
        <end position="139"/>
    </location>
</feature>
<dbReference type="PANTHER" id="PTHR35007">
    <property type="entry name" value="INTEGRAL MEMBRANE PROTEIN-RELATED"/>
    <property type="match status" value="1"/>
</dbReference>